<keyword evidence="4" id="KW-1185">Reference proteome</keyword>
<evidence type="ECO:0000256" key="2">
    <source>
        <dbReference type="SAM" id="MobiDB-lite"/>
    </source>
</evidence>
<feature type="compositionally biased region" description="Basic and acidic residues" evidence="2">
    <location>
        <begin position="79"/>
        <end position="90"/>
    </location>
</feature>
<protein>
    <submittedName>
        <fullName evidence="3">Uncharacterized protein</fullName>
    </submittedName>
</protein>
<dbReference type="EMBL" id="WIUZ02000004">
    <property type="protein sequence ID" value="KAF9788522.1"/>
    <property type="molecule type" value="Genomic_DNA"/>
</dbReference>
<evidence type="ECO:0000313" key="3">
    <source>
        <dbReference type="EMBL" id="KAF9788522.1"/>
    </source>
</evidence>
<dbReference type="AlphaFoldDB" id="A0A9P6HJG5"/>
<feature type="region of interest" description="Disordered" evidence="2">
    <location>
        <begin position="340"/>
        <end position="375"/>
    </location>
</feature>
<gene>
    <name evidence="3" type="ORF">BJ322DRAFT_1019058</name>
</gene>
<name>A0A9P6HJG5_9AGAM</name>
<dbReference type="OrthoDB" id="412109at2759"/>
<feature type="compositionally biased region" description="Basic residues" evidence="2">
    <location>
        <begin position="104"/>
        <end position="115"/>
    </location>
</feature>
<feature type="coiled-coil region" evidence="1">
    <location>
        <begin position="304"/>
        <end position="333"/>
    </location>
</feature>
<reference evidence="3" key="2">
    <citation type="submission" date="2020-11" db="EMBL/GenBank/DDBJ databases">
        <authorList>
            <consortium name="DOE Joint Genome Institute"/>
            <person name="Kuo A."/>
            <person name="Miyauchi S."/>
            <person name="Kiss E."/>
            <person name="Drula E."/>
            <person name="Kohler A."/>
            <person name="Sanchez-Garcia M."/>
            <person name="Andreopoulos B."/>
            <person name="Barry K.W."/>
            <person name="Bonito G."/>
            <person name="Buee M."/>
            <person name="Carver A."/>
            <person name="Chen C."/>
            <person name="Cichocki N."/>
            <person name="Clum A."/>
            <person name="Culley D."/>
            <person name="Crous P.W."/>
            <person name="Fauchery L."/>
            <person name="Girlanda M."/>
            <person name="Hayes R."/>
            <person name="Keri Z."/>
            <person name="Labutti K."/>
            <person name="Lipzen A."/>
            <person name="Lombard V."/>
            <person name="Magnuson J."/>
            <person name="Maillard F."/>
            <person name="Morin E."/>
            <person name="Murat C."/>
            <person name="Nolan M."/>
            <person name="Ohm R."/>
            <person name="Pangilinan J."/>
            <person name="Pereira M."/>
            <person name="Perotto S."/>
            <person name="Peter M."/>
            <person name="Riley R."/>
            <person name="Sitrit Y."/>
            <person name="Stielow B."/>
            <person name="Szollosi G."/>
            <person name="Zifcakova L."/>
            <person name="Stursova M."/>
            <person name="Spatafora J.W."/>
            <person name="Tedersoo L."/>
            <person name="Vaario L.-M."/>
            <person name="Yamada A."/>
            <person name="Yan M."/>
            <person name="Wang P."/>
            <person name="Xu J."/>
            <person name="Bruns T."/>
            <person name="Baldrian P."/>
            <person name="Vilgalys R."/>
            <person name="Henrissat B."/>
            <person name="Grigoriev I.V."/>
            <person name="Hibbett D."/>
            <person name="Nagy L.G."/>
            <person name="Martin F.M."/>
        </authorList>
    </citation>
    <scope>NUCLEOTIDE SEQUENCE</scope>
    <source>
        <strain evidence="3">UH-Tt-Lm1</strain>
    </source>
</reference>
<organism evidence="3 4">
    <name type="scientific">Thelephora terrestris</name>
    <dbReference type="NCBI Taxonomy" id="56493"/>
    <lineage>
        <taxon>Eukaryota</taxon>
        <taxon>Fungi</taxon>
        <taxon>Dikarya</taxon>
        <taxon>Basidiomycota</taxon>
        <taxon>Agaricomycotina</taxon>
        <taxon>Agaricomycetes</taxon>
        <taxon>Thelephorales</taxon>
        <taxon>Thelephoraceae</taxon>
        <taxon>Thelephora</taxon>
    </lineage>
</organism>
<accession>A0A9P6HJG5</accession>
<keyword evidence="1" id="KW-0175">Coiled coil</keyword>
<feature type="region of interest" description="Disordered" evidence="2">
    <location>
        <begin position="174"/>
        <end position="218"/>
    </location>
</feature>
<feature type="compositionally biased region" description="Low complexity" evidence="2">
    <location>
        <begin position="342"/>
        <end position="371"/>
    </location>
</feature>
<proteinExistence type="predicted"/>
<evidence type="ECO:0000256" key="1">
    <source>
        <dbReference type="SAM" id="Coils"/>
    </source>
</evidence>
<dbReference type="Proteomes" id="UP000736335">
    <property type="component" value="Unassembled WGS sequence"/>
</dbReference>
<evidence type="ECO:0000313" key="4">
    <source>
        <dbReference type="Proteomes" id="UP000736335"/>
    </source>
</evidence>
<sequence length="496" mass="57688">MVAINGREVISRAVGVLNTQYRCLGEFFFGRPTTLSRSRSFVSSNLKRPIPKATAPPLSTARAEVTPSGQVSRRRKHGRVEPKGYNDLARDNSTLFIPGGFRKERPKKQPTRVKARAPEVNDEPIDCDPESCGEEGQWADRDMTVEEQVLVMRGLNDLILQKRALEKQFNVKAASGRVKPQTAERKAGSKKETKGVDKLREPEQKGSEMNRSSTWKDQRLAQLEKEKEDIKGRLARERIERQHSRYHRKLEEQQRRRESEEHWKQLREKDAKSAALREGHLKRENVLLQGDLQFKHEAYLRACNEREKERKEREEERHKRLRAEEDVRQWKELMEQYFPGGQLPQQQSRPQQHRYQYQSQSQSRSRSVQNQPPSPQAQFELYNKKWEVLRSGIDIDGTTKVHLISFSQIPWPVIDMGPGNLEPSTILPDHVVKFFLHPLRGEGKSRKSIAKDELRKWHSDKFDRIVLSKVREEDKRAAAEVAGMIARVLTDMKNFS</sequence>
<feature type="compositionally biased region" description="Basic and acidic residues" evidence="2">
    <location>
        <begin position="182"/>
        <end position="218"/>
    </location>
</feature>
<comment type="caution">
    <text evidence="3">The sequence shown here is derived from an EMBL/GenBank/DDBJ whole genome shotgun (WGS) entry which is preliminary data.</text>
</comment>
<feature type="compositionally biased region" description="Acidic residues" evidence="2">
    <location>
        <begin position="120"/>
        <end position="133"/>
    </location>
</feature>
<feature type="region of interest" description="Disordered" evidence="2">
    <location>
        <begin position="48"/>
        <end position="135"/>
    </location>
</feature>
<feature type="coiled-coil region" evidence="1">
    <location>
        <begin position="220"/>
        <end position="256"/>
    </location>
</feature>
<reference evidence="3" key="1">
    <citation type="journal article" date="2020" name="Nat. Commun.">
        <title>Large-scale genome sequencing of mycorrhizal fungi provides insights into the early evolution of symbiotic traits.</title>
        <authorList>
            <person name="Miyauchi S."/>
            <person name="Kiss E."/>
            <person name="Kuo A."/>
            <person name="Drula E."/>
            <person name="Kohler A."/>
            <person name="Sanchez-Garcia M."/>
            <person name="Morin E."/>
            <person name="Andreopoulos B."/>
            <person name="Barry K.W."/>
            <person name="Bonito G."/>
            <person name="Buee M."/>
            <person name="Carver A."/>
            <person name="Chen C."/>
            <person name="Cichocki N."/>
            <person name="Clum A."/>
            <person name="Culley D."/>
            <person name="Crous P.W."/>
            <person name="Fauchery L."/>
            <person name="Girlanda M."/>
            <person name="Hayes R.D."/>
            <person name="Keri Z."/>
            <person name="LaButti K."/>
            <person name="Lipzen A."/>
            <person name="Lombard V."/>
            <person name="Magnuson J."/>
            <person name="Maillard F."/>
            <person name="Murat C."/>
            <person name="Nolan M."/>
            <person name="Ohm R.A."/>
            <person name="Pangilinan J."/>
            <person name="Pereira M.F."/>
            <person name="Perotto S."/>
            <person name="Peter M."/>
            <person name="Pfister S."/>
            <person name="Riley R."/>
            <person name="Sitrit Y."/>
            <person name="Stielow J.B."/>
            <person name="Szollosi G."/>
            <person name="Zifcakova L."/>
            <person name="Stursova M."/>
            <person name="Spatafora J.W."/>
            <person name="Tedersoo L."/>
            <person name="Vaario L.M."/>
            <person name="Yamada A."/>
            <person name="Yan M."/>
            <person name="Wang P."/>
            <person name="Xu J."/>
            <person name="Bruns T."/>
            <person name="Baldrian P."/>
            <person name="Vilgalys R."/>
            <person name="Dunand C."/>
            <person name="Henrissat B."/>
            <person name="Grigoriev I.V."/>
            <person name="Hibbett D."/>
            <person name="Nagy L.G."/>
            <person name="Martin F.M."/>
        </authorList>
    </citation>
    <scope>NUCLEOTIDE SEQUENCE</scope>
    <source>
        <strain evidence="3">UH-Tt-Lm1</strain>
    </source>
</reference>